<evidence type="ECO:0000259" key="2">
    <source>
        <dbReference type="Pfam" id="PF13231"/>
    </source>
</evidence>
<dbReference type="Pfam" id="PF13231">
    <property type="entry name" value="PMT_2"/>
    <property type="match status" value="1"/>
</dbReference>
<dbReference type="InterPro" id="IPR038731">
    <property type="entry name" value="RgtA/B/C-like"/>
</dbReference>
<feature type="transmembrane region" description="Helical" evidence="1">
    <location>
        <begin position="374"/>
        <end position="392"/>
    </location>
</feature>
<dbReference type="STRING" id="1798409.A3I24_00415"/>
<evidence type="ECO:0000256" key="1">
    <source>
        <dbReference type="SAM" id="Phobius"/>
    </source>
</evidence>
<feature type="domain" description="Glycosyltransferase RgtA/B/C/D-like" evidence="2">
    <location>
        <begin position="89"/>
        <end position="198"/>
    </location>
</feature>
<keyword evidence="1" id="KW-0472">Membrane</keyword>
<feature type="transmembrane region" description="Helical" evidence="1">
    <location>
        <begin position="166"/>
        <end position="185"/>
    </location>
</feature>
<feature type="transmembrane region" description="Helical" evidence="1">
    <location>
        <begin position="352"/>
        <end position="368"/>
    </location>
</feature>
<feature type="transmembrane region" description="Helical" evidence="1">
    <location>
        <begin position="191"/>
        <end position="208"/>
    </location>
</feature>
<dbReference type="AlphaFoldDB" id="A0A1G1ZS49"/>
<dbReference type="EMBL" id="MHJL01000020">
    <property type="protein sequence ID" value="OGY67563.1"/>
    <property type="molecule type" value="Genomic_DNA"/>
</dbReference>
<sequence length="575" mass="65077">MLSKLSATLRIAIFSLIASAAIFLILSSAWQESAVINENININSGRQCLTTLNCEGIANTSPLTGILSSLPLLIKNADTQSPELNLNLARIIPIILAFILILLTYVFSKELIGRWWALLPVFFLAFSPTLLSKGHYVIADIGTTLGIFIALTAFLKFLLNKNTRNLILAGLSLGLAQLFNFSAVFLIPYCILLMIIFYFTRVMEDWPLTNSTERRKRFIAKAFRYCRHLIFIFIIAAILIYLFTLLFTWQSPYPEKTFLGLNPHLLLKPIEYYFNGISVYLQSLNSPTYIFENIYDSAPWYYLPAVFTLKEPLPLVLAVIAALLIGFWKFIKNLASTLFKRSGKTLEYFSTHFPEFAMILLIIAYAAVGNKKILPILPFILILTSESIKNWFNLENLNKARNFIIKLTILANELAGISVKTILLILALTLYLSSALIAYPHFTSYFNMAAGGSMKGYRYLVDENYDLGQGLNQLSQWIKSNLPPEEKIAVDYYGSGDLQYYLGNRAEPWLSAEGTPTTDNINWLAISATNLQMAKAKIIGAYLRKPEDEYQWLENPHEPYAHAGTIFIYKLNPSR</sequence>
<feature type="transmembrane region" description="Helical" evidence="1">
    <location>
        <begin position="313"/>
        <end position="331"/>
    </location>
</feature>
<feature type="transmembrane region" description="Helical" evidence="1">
    <location>
        <begin position="115"/>
        <end position="131"/>
    </location>
</feature>
<comment type="caution">
    <text evidence="3">The sequence shown here is derived from an EMBL/GenBank/DDBJ whole genome shotgun (WGS) entry which is preliminary data.</text>
</comment>
<feature type="transmembrane region" description="Helical" evidence="1">
    <location>
        <begin position="137"/>
        <end position="159"/>
    </location>
</feature>
<dbReference type="Proteomes" id="UP000177690">
    <property type="component" value="Unassembled WGS sequence"/>
</dbReference>
<keyword evidence="1" id="KW-0812">Transmembrane</keyword>
<evidence type="ECO:0000313" key="3">
    <source>
        <dbReference type="EMBL" id="OGY67563.1"/>
    </source>
</evidence>
<reference evidence="3 4" key="1">
    <citation type="journal article" date="2016" name="Nat. Commun.">
        <title>Thousands of microbial genomes shed light on interconnected biogeochemical processes in an aquifer system.</title>
        <authorList>
            <person name="Anantharaman K."/>
            <person name="Brown C.T."/>
            <person name="Hug L.A."/>
            <person name="Sharon I."/>
            <person name="Castelle C.J."/>
            <person name="Probst A.J."/>
            <person name="Thomas B.C."/>
            <person name="Singh A."/>
            <person name="Wilkins M.J."/>
            <person name="Karaoz U."/>
            <person name="Brodie E.L."/>
            <person name="Williams K.H."/>
            <person name="Hubbard S.S."/>
            <person name="Banfield J.F."/>
        </authorList>
    </citation>
    <scope>NUCLEOTIDE SEQUENCE [LARGE SCALE GENOMIC DNA]</scope>
</reference>
<organism evidence="3 4">
    <name type="scientific">Candidatus Harrisonbacteria bacterium RIFCSPLOWO2_02_FULL_41_13b</name>
    <dbReference type="NCBI Taxonomy" id="1798409"/>
    <lineage>
        <taxon>Bacteria</taxon>
        <taxon>Candidatus Harrisoniibacteriota</taxon>
    </lineage>
</organism>
<proteinExistence type="predicted"/>
<keyword evidence="1" id="KW-1133">Transmembrane helix</keyword>
<feature type="transmembrane region" description="Helical" evidence="1">
    <location>
        <begin position="229"/>
        <end position="249"/>
    </location>
</feature>
<feature type="transmembrane region" description="Helical" evidence="1">
    <location>
        <begin position="413"/>
        <end position="439"/>
    </location>
</feature>
<gene>
    <name evidence="3" type="ORF">A3I24_00415</name>
</gene>
<accession>A0A1G1ZS49</accession>
<feature type="transmembrane region" description="Helical" evidence="1">
    <location>
        <begin position="88"/>
        <end position="108"/>
    </location>
</feature>
<evidence type="ECO:0000313" key="4">
    <source>
        <dbReference type="Proteomes" id="UP000177690"/>
    </source>
</evidence>
<feature type="transmembrane region" description="Helical" evidence="1">
    <location>
        <begin position="7"/>
        <end position="30"/>
    </location>
</feature>
<protein>
    <recommendedName>
        <fullName evidence="2">Glycosyltransferase RgtA/B/C/D-like domain-containing protein</fullName>
    </recommendedName>
</protein>
<name>A0A1G1ZS49_9BACT</name>